<sequence length="271" mass="29795">MTTPLLGCDFSSAPTRRKPIVLALGTADRGRVRLERLEKLESLAAFAAWLAEPRPWVGGFDFPFGLPRELVEHLGWPTQWRECMRHYAGLTRPQIRETFAAYCDARPPGGKFAHRRFDKLAGSSPSMKWVNPPVAYMLHAGVPLLLEAGVHLPGLHAGDPARVALEAYPGLLARECIAQRSYKADDKARQTPERLIARKDILHALEQGSTRLGLRLKLTHAQHEALVHDASGDSLDAVLCLMQAAWAAQHGAPSYGLPADLDPLEGWIVSA</sequence>
<keyword evidence="2" id="KW-1185">Reference proteome</keyword>
<dbReference type="OrthoDB" id="8557416at2"/>
<gene>
    <name evidence="1" type="ORF">FN976_05935</name>
</gene>
<evidence type="ECO:0000313" key="2">
    <source>
        <dbReference type="Proteomes" id="UP000318199"/>
    </source>
</evidence>
<dbReference type="EMBL" id="VOBQ01000004">
    <property type="protein sequence ID" value="TWO72244.1"/>
    <property type="molecule type" value="Genomic_DNA"/>
</dbReference>
<comment type="caution">
    <text evidence="1">The sequence shown here is derived from an EMBL/GenBank/DDBJ whole genome shotgun (WGS) entry which is preliminary data.</text>
</comment>
<evidence type="ECO:0000313" key="1">
    <source>
        <dbReference type="EMBL" id="TWO72244.1"/>
    </source>
</evidence>
<organism evidence="1 2">
    <name type="scientific">Caenimonas sedimenti</name>
    <dbReference type="NCBI Taxonomy" id="2596921"/>
    <lineage>
        <taxon>Bacteria</taxon>
        <taxon>Pseudomonadati</taxon>
        <taxon>Pseudomonadota</taxon>
        <taxon>Betaproteobacteria</taxon>
        <taxon>Burkholderiales</taxon>
        <taxon>Comamonadaceae</taxon>
        <taxon>Caenimonas</taxon>
    </lineage>
</organism>
<dbReference type="AlphaFoldDB" id="A0A562ZVN7"/>
<proteinExistence type="predicted"/>
<accession>A0A562ZVN7</accession>
<dbReference type="RefSeq" id="WP_145891971.1">
    <property type="nucleotide sequence ID" value="NZ_VOBQ01000004.1"/>
</dbReference>
<dbReference type="Pfam" id="PF04250">
    <property type="entry name" value="DUF429"/>
    <property type="match status" value="1"/>
</dbReference>
<name>A0A562ZVN7_9BURK</name>
<reference evidence="1 2" key="1">
    <citation type="submission" date="2019-07" db="EMBL/GenBank/DDBJ databases">
        <title>Caenimonas sedimenti sp. nov., isolated from activated sludge.</title>
        <authorList>
            <person name="Xu J."/>
        </authorList>
    </citation>
    <scope>NUCLEOTIDE SEQUENCE [LARGE SCALE GENOMIC DNA]</scope>
    <source>
        <strain evidence="1 2">HX-9-20</strain>
    </source>
</reference>
<dbReference type="InterPro" id="IPR007362">
    <property type="entry name" value="DUF429"/>
</dbReference>
<dbReference type="Proteomes" id="UP000318199">
    <property type="component" value="Unassembled WGS sequence"/>
</dbReference>
<protein>
    <submittedName>
        <fullName evidence="1">DUF429 domain-containing protein</fullName>
    </submittedName>
</protein>